<evidence type="ECO:0000313" key="3">
    <source>
        <dbReference type="Proteomes" id="UP000807504"/>
    </source>
</evidence>
<dbReference type="PANTHER" id="PTHR47163">
    <property type="entry name" value="DDE_TNP_IS1595 DOMAIN-CONTAINING PROTEIN"/>
    <property type="match status" value="1"/>
</dbReference>
<dbReference type="InterPro" id="IPR053164">
    <property type="entry name" value="IS1016-like_transposase"/>
</dbReference>
<accession>A0A8T0EIK1</accession>
<reference evidence="2" key="1">
    <citation type="journal article" date="2020" name="bioRxiv">
        <title>Chromosome-level reference genome of the European wasp spider Argiope bruennichi: a resource for studies on range expansion and evolutionary adaptation.</title>
        <authorList>
            <person name="Sheffer M.M."/>
            <person name="Hoppe A."/>
            <person name="Krehenwinkel H."/>
            <person name="Uhl G."/>
            <person name="Kuss A.W."/>
            <person name="Jensen L."/>
            <person name="Jensen C."/>
            <person name="Gillespie R.G."/>
            <person name="Hoff K.J."/>
            <person name="Prost S."/>
        </authorList>
    </citation>
    <scope>NUCLEOTIDE SEQUENCE</scope>
</reference>
<name>A0A8T0EIK1_ARGBR</name>
<protein>
    <recommendedName>
        <fullName evidence="1">ISXO2-like transposase domain-containing protein</fullName>
    </recommendedName>
</protein>
<dbReference type="Proteomes" id="UP000807504">
    <property type="component" value="Unassembled WGS sequence"/>
</dbReference>
<evidence type="ECO:0000313" key="2">
    <source>
        <dbReference type="EMBL" id="KAF8771725.1"/>
    </source>
</evidence>
<reference evidence="2" key="2">
    <citation type="submission" date="2020-06" db="EMBL/GenBank/DDBJ databases">
        <authorList>
            <person name="Sheffer M."/>
        </authorList>
    </citation>
    <scope>NUCLEOTIDE SEQUENCE</scope>
</reference>
<proteinExistence type="predicted"/>
<dbReference type="InterPro" id="IPR024445">
    <property type="entry name" value="Tnp_ISXO2-like"/>
</dbReference>
<dbReference type="Pfam" id="PF12762">
    <property type="entry name" value="DDE_Tnp_IS1595"/>
    <property type="match status" value="1"/>
</dbReference>
<organism evidence="2 3">
    <name type="scientific">Argiope bruennichi</name>
    <name type="common">Wasp spider</name>
    <name type="synonym">Aranea bruennichi</name>
    <dbReference type="NCBI Taxonomy" id="94029"/>
    <lineage>
        <taxon>Eukaryota</taxon>
        <taxon>Metazoa</taxon>
        <taxon>Ecdysozoa</taxon>
        <taxon>Arthropoda</taxon>
        <taxon>Chelicerata</taxon>
        <taxon>Arachnida</taxon>
        <taxon>Araneae</taxon>
        <taxon>Araneomorphae</taxon>
        <taxon>Entelegynae</taxon>
        <taxon>Araneoidea</taxon>
        <taxon>Araneidae</taxon>
        <taxon>Argiope</taxon>
    </lineage>
</organism>
<gene>
    <name evidence="2" type="ORF">HNY73_019105</name>
</gene>
<dbReference type="AlphaFoldDB" id="A0A8T0EIK1"/>
<dbReference type="EMBL" id="JABXBU010002228">
    <property type="protein sequence ID" value="KAF8771725.1"/>
    <property type="molecule type" value="Genomic_DNA"/>
</dbReference>
<evidence type="ECO:0000259" key="1">
    <source>
        <dbReference type="Pfam" id="PF12762"/>
    </source>
</evidence>
<sequence>MDRVPPPSSVRKGSWFTRSHLSIPEALILTYLWVKETPTKWILDEFSYLSKPTLADWKSFCREVCMSMLVFCEYNKIGGVGVIVEIDESKFGKRKYNRGSIVLSDCWKAYNPLTAEGYVHHTVYHPKNFKDPITGVHTNSIEGTWSGIKSKMKKDGTNKCKDQFDSYLATYMFRRTYECSYRALFKVFFHDRVSTSACTFRIMDGFQDCVVTNLMT</sequence>
<keyword evidence="3" id="KW-1185">Reference proteome</keyword>
<comment type="caution">
    <text evidence="2">The sequence shown here is derived from an EMBL/GenBank/DDBJ whole genome shotgun (WGS) entry which is preliminary data.</text>
</comment>
<dbReference type="PANTHER" id="PTHR47163:SF2">
    <property type="entry name" value="SI:DKEY-17M8.2"/>
    <property type="match status" value="1"/>
</dbReference>
<feature type="domain" description="ISXO2-like transposase" evidence="1">
    <location>
        <begin position="93"/>
        <end position="175"/>
    </location>
</feature>